<dbReference type="Pfam" id="PF06034">
    <property type="entry name" value="DUF919"/>
    <property type="match status" value="1"/>
</dbReference>
<organism evidence="1 2">
    <name type="scientific">Perigonia lusca single nucleopolyhedrovirus</name>
    <dbReference type="NCBI Taxonomy" id="1675865"/>
    <lineage>
        <taxon>Viruses</taxon>
        <taxon>Viruses incertae sedis</taxon>
        <taxon>Naldaviricetes</taxon>
        <taxon>Lefavirales</taxon>
        <taxon>Baculoviridae</taxon>
        <taxon>Alphabaculovirus</taxon>
        <taxon>Alphabaculovirus peluscae</taxon>
        <taxon>Perigonia lusca nucleopolyhedrovirus</taxon>
    </lineage>
</organism>
<gene>
    <name evidence="1" type="primary">PeluOrf-32</name>
</gene>
<dbReference type="Proteomes" id="UP000204667">
    <property type="component" value="Segment"/>
</dbReference>
<evidence type="ECO:0000313" key="2">
    <source>
        <dbReference type="Proteomes" id="UP000204667"/>
    </source>
</evidence>
<reference evidence="1 2" key="1">
    <citation type="journal article" date="2016" name="Sci. Rep.">
        <title>Genome sequence of Perigonia lusca single nucleopolyhedrovirus: insights into the evolution of a nucleotide metabolism enzyme in the family Baculoviridae.</title>
        <authorList>
            <person name="Ardisson-Araujo D.M."/>
            <person name="Lima R.N."/>
            <person name="Melo F.L."/>
            <person name="Clem R.J."/>
            <person name="Huang N."/>
            <person name="Bao S.N."/>
            <person name="Sosa-Gomez D.R."/>
            <person name="Ribeiro B.M."/>
        </authorList>
    </citation>
    <scope>NUCLEOTIDE SEQUENCE [LARGE SCALE GENOMIC DNA]</scope>
</reference>
<dbReference type="EMBL" id="KM596836">
    <property type="protein sequence ID" value="AKN80566.1"/>
    <property type="molecule type" value="Genomic_DNA"/>
</dbReference>
<sequence>MSVFKSDKNACITYKRAKVNISENEDIRRQLNKVFQAKRQIRMKLDHWTRIKRITKDPKELAEIERTLQRLSKEFLEFSVENF</sequence>
<proteinExistence type="predicted"/>
<dbReference type="KEGG" id="vg:26040058"/>
<keyword evidence="2" id="KW-1185">Reference proteome</keyword>
<protein>
    <submittedName>
        <fullName evidence="1">Uncharacterized protein</fullName>
    </submittedName>
</protein>
<evidence type="ECO:0000313" key="1">
    <source>
        <dbReference type="EMBL" id="AKN80566.1"/>
    </source>
</evidence>
<dbReference type="RefSeq" id="YP_009165632.1">
    <property type="nucleotide sequence ID" value="NC_027923.1"/>
</dbReference>
<name>A0A0M3WNI3_9ABAC</name>
<accession>A0A0M3WNI3</accession>
<dbReference type="OrthoDB" id="24948at10239"/>
<dbReference type="InterPro" id="IPR009265">
    <property type="entry name" value="AcMNPV_Orf29"/>
</dbReference>
<dbReference type="GeneID" id="26040058"/>